<sequence length="158" mass="16804">MADFSQLDKASIQAFLDQDLSAFIADIKSVIEGDPSMRDMADGVTTPDNVTGIGKGKPLMMGLIDDDDLVSGASFTDALASNMQTVVATLEGQQSTFDEIEDGLRQTLEELFKTQGDNLGTIEADTFTDVLSDSGFSGETSVPEPDDSSDDEDSTEDT</sequence>
<evidence type="ECO:0000313" key="1">
    <source>
        <dbReference type="EMBL" id="WSC03499.1"/>
    </source>
</evidence>
<accession>A0ACD4ZZ31</accession>
<dbReference type="Proteomes" id="UP001348369">
    <property type="component" value="Plasmid unnamed1"/>
</dbReference>
<reference evidence="1" key="1">
    <citation type="submission" date="2022-10" db="EMBL/GenBank/DDBJ databases">
        <title>The complete genomes of actinobacterial strains from the NBC collection.</title>
        <authorList>
            <person name="Joergensen T.S."/>
            <person name="Alvarez Arevalo M."/>
            <person name="Sterndorff E.B."/>
            <person name="Faurdal D."/>
            <person name="Vuksanovic O."/>
            <person name="Mourched A.-S."/>
            <person name="Charusanti P."/>
            <person name="Shaw S."/>
            <person name="Blin K."/>
            <person name="Weber T."/>
        </authorList>
    </citation>
    <scope>NUCLEOTIDE SEQUENCE</scope>
    <source>
        <strain evidence="1">NBC 01771</strain>
    </source>
</reference>
<keyword evidence="1" id="KW-0614">Plasmid</keyword>
<organism evidence="1 2">
    <name type="scientific">Streptomyces scopuliridis</name>
    <dbReference type="NCBI Taxonomy" id="452529"/>
    <lineage>
        <taxon>Bacteria</taxon>
        <taxon>Bacillati</taxon>
        <taxon>Actinomycetota</taxon>
        <taxon>Actinomycetes</taxon>
        <taxon>Kitasatosporales</taxon>
        <taxon>Streptomycetaceae</taxon>
        <taxon>Streptomyces</taxon>
    </lineage>
</organism>
<dbReference type="EMBL" id="CP109110">
    <property type="protein sequence ID" value="WSC03499.1"/>
    <property type="molecule type" value="Genomic_DNA"/>
</dbReference>
<protein>
    <submittedName>
        <fullName evidence="1">Type VII secretion system-associated protein</fullName>
    </submittedName>
</protein>
<keyword evidence="2" id="KW-1185">Reference proteome</keyword>
<evidence type="ECO:0000313" key="2">
    <source>
        <dbReference type="Proteomes" id="UP001348369"/>
    </source>
</evidence>
<gene>
    <name evidence="1" type="ORF">OG835_42145</name>
</gene>
<geneLocation type="plasmid" evidence="1 2">
    <name>unnamed1</name>
</geneLocation>
<name>A0ACD4ZZ31_9ACTN</name>
<proteinExistence type="predicted"/>